<gene>
    <name evidence="2" type="ORF">LCGC14_0157690</name>
</gene>
<dbReference type="EMBL" id="LAZR01000058">
    <property type="protein sequence ID" value="KKN97351.1"/>
    <property type="molecule type" value="Genomic_DNA"/>
</dbReference>
<name>A0A0F9XED7_9ZZZZ</name>
<evidence type="ECO:0000313" key="2">
    <source>
        <dbReference type="EMBL" id="KKN97351.1"/>
    </source>
</evidence>
<feature type="transmembrane region" description="Helical" evidence="1">
    <location>
        <begin position="21"/>
        <end position="40"/>
    </location>
</feature>
<protein>
    <recommendedName>
        <fullName evidence="3">Ubiquitinol-cytochrome C reductase Fe-S subunit TAT signal domain-containing protein</fullName>
    </recommendedName>
</protein>
<keyword evidence="1" id="KW-1133">Transmembrane helix</keyword>
<keyword evidence="1" id="KW-0472">Membrane</keyword>
<evidence type="ECO:0000256" key="1">
    <source>
        <dbReference type="SAM" id="Phobius"/>
    </source>
</evidence>
<keyword evidence="1" id="KW-0812">Transmembrane</keyword>
<reference evidence="2" key="1">
    <citation type="journal article" date="2015" name="Nature">
        <title>Complex archaea that bridge the gap between prokaryotes and eukaryotes.</title>
        <authorList>
            <person name="Spang A."/>
            <person name="Saw J.H."/>
            <person name="Jorgensen S.L."/>
            <person name="Zaremba-Niedzwiedzka K."/>
            <person name="Martijn J."/>
            <person name="Lind A.E."/>
            <person name="van Eijk R."/>
            <person name="Schleper C."/>
            <person name="Guy L."/>
            <person name="Ettema T.J."/>
        </authorList>
    </citation>
    <scope>NUCLEOTIDE SEQUENCE</scope>
</reference>
<organism evidence="2">
    <name type="scientific">marine sediment metagenome</name>
    <dbReference type="NCBI Taxonomy" id="412755"/>
    <lineage>
        <taxon>unclassified sequences</taxon>
        <taxon>metagenomes</taxon>
        <taxon>ecological metagenomes</taxon>
    </lineage>
</organism>
<accession>A0A0F9XED7</accession>
<dbReference type="PROSITE" id="PS51318">
    <property type="entry name" value="TAT"/>
    <property type="match status" value="1"/>
</dbReference>
<comment type="caution">
    <text evidence="2">The sequence shown here is derived from an EMBL/GenBank/DDBJ whole genome shotgun (WGS) entry which is preliminary data.</text>
</comment>
<dbReference type="InterPro" id="IPR006311">
    <property type="entry name" value="TAT_signal"/>
</dbReference>
<dbReference type="AlphaFoldDB" id="A0A0F9XED7"/>
<sequence length="71" mass="7648">MDDLPDNPKRGAAAVSRSRRAFLRGISGSGLVAGALVVGGDARAEEPLSDGGEEGYRENAHIRRFYELSRF</sequence>
<proteinExistence type="predicted"/>
<evidence type="ECO:0008006" key="3">
    <source>
        <dbReference type="Google" id="ProtNLM"/>
    </source>
</evidence>